<dbReference type="InterPro" id="IPR036188">
    <property type="entry name" value="FAD/NAD-bd_sf"/>
</dbReference>
<keyword evidence="8" id="KW-1185">Reference proteome</keyword>
<dbReference type="Gene3D" id="3.50.50.60">
    <property type="entry name" value="FAD/NAD(P)-binding domain"/>
    <property type="match status" value="1"/>
</dbReference>
<dbReference type="EMBL" id="FMYF01000001">
    <property type="protein sequence ID" value="SDB79809.1"/>
    <property type="molecule type" value="Genomic_DNA"/>
</dbReference>
<accession>A0A1G6GD21</accession>
<dbReference type="InterPro" id="IPR050315">
    <property type="entry name" value="FAD-oxidoreductase_2"/>
</dbReference>
<proteinExistence type="predicted"/>
<dbReference type="PANTHER" id="PTHR43400">
    <property type="entry name" value="FUMARATE REDUCTASE"/>
    <property type="match status" value="1"/>
</dbReference>
<comment type="cofactor">
    <cofactor evidence="1">
        <name>FAD</name>
        <dbReference type="ChEBI" id="CHEBI:57692"/>
    </cofactor>
</comment>
<dbReference type="InterPro" id="IPR003953">
    <property type="entry name" value="FAD-dep_OxRdtase_2_FAD-bd"/>
</dbReference>
<organism evidence="7 8">
    <name type="scientific">Raineyella antarctica</name>
    <dbReference type="NCBI Taxonomy" id="1577474"/>
    <lineage>
        <taxon>Bacteria</taxon>
        <taxon>Bacillati</taxon>
        <taxon>Actinomycetota</taxon>
        <taxon>Actinomycetes</taxon>
        <taxon>Propionibacteriales</taxon>
        <taxon>Propionibacteriaceae</taxon>
        <taxon>Raineyella</taxon>
    </lineage>
</organism>
<evidence type="ECO:0000256" key="3">
    <source>
        <dbReference type="ARBA" id="ARBA00022827"/>
    </source>
</evidence>
<dbReference type="GO" id="GO:0008202">
    <property type="term" value="P:steroid metabolic process"/>
    <property type="evidence" value="ECO:0007669"/>
    <property type="project" value="UniProtKB-ARBA"/>
</dbReference>
<dbReference type="Proteomes" id="UP000199086">
    <property type="component" value="Unassembled WGS sequence"/>
</dbReference>
<gene>
    <name evidence="7" type="ORF">GA0111570_10178</name>
</gene>
<dbReference type="PANTHER" id="PTHR43400:SF10">
    <property type="entry name" value="3-OXOSTEROID 1-DEHYDROGENASE"/>
    <property type="match status" value="1"/>
</dbReference>
<dbReference type="AlphaFoldDB" id="A0A1G6GD21"/>
<feature type="compositionally biased region" description="Polar residues" evidence="5">
    <location>
        <begin position="573"/>
        <end position="585"/>
    </location>
</feature>
<dbReference type="OrthoDB" id="9813348at2"/>
<reference evidence="7 8" key="1">
    <citation type="submission" date="2016-06" db="EMBL/GenBank/DDBJ databases">
        <authorList>
            <person name="Olsen C.W."/>
            <person name="Carey S."/>
            <person name="Hinshaw L."/>
            <person name="Karasin A.I."/>
        </authorList>
    </citation>
    <scope>NUCLEOTIDE SEQUENCE [LARGE SCALE GENOMIC DNA]</scope>
    <source>
        <strain evidence="7 8">LZ-22</strain>
    </source>
</reference>
<dbReference type="GO" id="GO:0033765">
    <property type="term" value="F:steroid dehydrogenase activity, acting on the CH-CH group of donors"/>
    <property type="evidence" value="ECO:0007669"/>
    <property type="project" value="UniProtKB-ARBA"/>
</dbReference>
<keyword evidence="3" id="KW-0274">FAD</keyword>
<evidence type="ECO:0000256" key="2">
    <source>
        <dbReference type="ARBA" id="ARBA00022630"/>
    </source>
</evidence>
<name>A0A1G6GD21_9ACTN</name>
<dbReference type="SUPFAM" id="SSF56425">
    <property type="entry name" value="Succinate dehydrogenase/fumarate reductase flavoprotein, catalytic domain"/>
    <property type="match status" value="1"/>
</dbReference>
<dbReference type="PRINTS" id="PR00411">
    <property type="entry name" value="PNDRDTASEI"/>
</dbReference>
<keyword evidence="4" id="KW-0560">Oxidoreductase</keyword>
<dbReference type="SUPFAM" id="SSF51905">
    <property type="entry name" value="FAD/NAD(P)-binding domain"/>
    <property type="match status" value="1"/>
</dbReference>
<feature type="domain" description="FAD-dependent oxidoreductase 2 FAD-binding" evidence="6">
    <location>
        <begin position="8"/>
        <end position="541"/>
    </location>
</feature>
<feature type="region of interest" description="Disordered" evidence="5">
    <location>
        <begin position="567"/>
        <end position="594"/>
    </location>
</feature>
<evidence type="ECO:0000256" key="4">
    <source>
        <dbReference type="ARBA" id="ARBA00023002"/>
    </source>
</evidence>
<sequence>MTSTIKTDVLVIGSGAAGISAAIKAAHQGHNVLVIEKDKYLGGTSAISGGWGWLPGNKQGRAQGDTREEQVAYIKALAGDSFNEEQVNSFLDGVPEAMDFFEQDADIEFHYADKAPDYQMDAPGAKVSGRAVTVAKTDARILGKDRKRMQPYLMAYTIFGYMPEIGKDMATILEANVSLKSFFYTASKLTKTWVETIFTGRSFDRTNGNAMMTRLMYAAQQQGVRLWTSTKAEEILRDEDGVVTGARISGEHSGVVEARFGVIIAAGGFSRNKEMRQQYFPHDPNGDNHTSPVIGHDGDSYFLAKPLGGHIDNSVHQPSSWGPITPFKDTLRRDTYFPHLRAFGLPGLIAVDREAQRFANESLSYHDFCIEMLKNDENREGTYAWIIADDKAMKRYGIGWAKPWPLPQALWLNDYLKKARTVEALAEKIGLPAEKLKATLEEFNKHAAIGEDPKFKRGTLPFHHFKGDMKHKPNPNLATIDKGPYYAVRIGMGDLGTYSGLAVNDRNEVLDTQGEGIPGLYAVGTAAVSVFGGGYPGYGANIGPALVFGYLAGRDIAQHAAERAGHRTAKRGITQQDLAAQTVPLNGSAEPARV</sequence>
<dbReference type="InterPro" id="IPR027477">
    <property type="entry name" value="Succ_DH/fumarate_Rdtase_cat_sf"/>
</dbReference>
<protein>
    <submittedName>
        <fullName evidence="7">Succinate dehydrogenase/fumarate reductase, flavoprotein subunit</fullName>
    </submittedName>
</protein>
<dbReference type="Pfam" id="PF00890">
    <property type="entry name" value="FAD_binding_2"/>
    <property type="match status" value="1"/>
</dbReference>
<dbReference type="RefSeq" id="WP_092605248.1">
    <property type="nucleotide sequence ID" value="NZ_FMYF01000001.1"/>
</dbReference>
<evidence type="ECO:0000313" key="7">
    <source>
        <dbReference type="EMBL" id="SDB79809.1"/>
    </source>
</evidence>
<evidence type="ECO:0000259" key="6">
    <source>
        <dbReference type="Pfam" id="PF00890"/>
    </source>
</evidence>
<dbReference type="Gene3D" id="3.90.700.10">
    <property type="entry name" value="Succinate dehydrogenase/fumarate reductase flavoprotein, catalytic domain"/>
    <property type="match status" value="1"/>
</dbReference>
<evidence type="ECO:0000256" key="5">
    <source>
        <dbReference type="SAM" id="MobiDB-lite"/>
    </source>
</evidence>
<keyword evidence="2" id="KW-0285">Flavoprotein</keyword>
<evidence type="ECO:0000313" key="8">
    <source>
        <dbReference type="Proteomes" id="UP000199086"/>
    </source>
</evidence>
<evidence type="ECO:0000256" key="1">
    <source>
        <dbReference type="ARBA" id="ARBA00001974"/>
    </source>
</evidence>
<dbReference type="STRING" id="1577474.GA0111570_10178"/>